<dbReference type="Proteomes" id="UP000485880">
    <property type="component" value="Unassembled WGS sequence"/>
</dbReference>
<proteinExistence type="predicted"/>
<name>A0A8B6M1T9_METTU</name>
<gene>
    <name evidence="1" type="ORF">MPC4_110015</name>
</gene>
<accession>A0A8B6M1T9</accession>
<protein>
    <submittedName>
        <fullName evidence="1">Uncharacterized protein</fullName>
    </submittedName>
</protein>
<sequence>MLPRSGMKAWEPWSPSRAQSALLGRIEQLLGRASMDENLAGLATAFARLPEKTRLRCRRQPRGDSRTDTYVRVEADDGSQWLEGVIVDGQCDENGEFDLDDFFTVFTTIDKADGELIRCNGANCHVAIL</sequence>
<evidence type="ECO:0000313" key="2">
    <source>
        <dbReference type="Proteomes" id="UP000485880"/>
    </source>
</evidence>
<evidence type="ECO:0000313" key="1">
    <source>
        <dbReference type="EMBL" id="VTZ48715.1"/>
    </source>
</evidence>
<comment type="caution">
    <text evidence="1">The sequence shown here is derived from an EMBL/GenBank/DDBJ whole genome shotgun (WGS) entry which is preliminary data.</text>
</comment>
<reference evidence="1 2" key="1">
    <citation type="submission" date="2019-05" db="EMBL/GenBank/DDBJ databases">
        <authorList>
            <person name="Farhan Ul Haque M."/>
        </authorList>
    </citation>
    <scope>NUCLEOTIDE SEQUENCE [LARGE SCALE GENOMIC DNA]</scope>
    <source>
        <strain evidence="1">2</strain>
    </source>
</reference>
<keyword evidence="2" id="KW-1185">Reference proteome</keyword>
<dbReference type="AlphaFoldDB" id="A0A8B6M1T9"/>
<organism evidence="1 2">
    <name type="scientific">Methylocella tundrae</name>
    <dbReference type="NCBI Taxonomy" id="227605"/>
    <lineage>
        <taxon>Bacteria</taxon>
        <taxon>Pseudomonadati</taxon>
        <taxon>Pseudomonadota</taxon>
        <taxon>Alphaproteobacteria</taxon>
        <taxon>Hyphomicrobiales</taxon>
        <taxon>Beijerinckiaceae</taxon>
        <taxon>Methylocella</taxon>
    </lineage>
</organism>
<dbReference type="EMBL" id="CABFMQ020000013">
    <property type="protein sequence ID" value="VTZ48715.1"/>
    <property type="molecule type" value="Genomic_DNA"/>
</dbReference>